<evidence type="ECO:0000313" key="2">
    <source>
        <dbReference type="Proteomes" id="UP000323646"/>
    </source>
</evidence>
<evidence type="ECO:0008006" key="3">
    <source>
        <dbReference type="Google" id="ProtNLM"/>
    </source>
</evidence>
<dbReference type="AlphaFoldDB" id="A0A5D6WAW3"/>
<reference evidence="1 2" key="1">
    <citation type="submission" date="2019-08" db="EMBL/GenBank/DDBJ databases">
        <title>Selenomonas sp. mPRGC5 and Selenomonas sp. mPRGC8 isolated from ruminal fluid of dairy goat (Capra hircus).</title>
        <authorList>
            <person name="Poothong S."/>
            <person name="Nuengjamnong C."/>
            <person name="Tanasupawat S."/>
        </authorList>
    </citation>
    <scope>NUCLEOTIDE SEQUENCE [LARGE SCALE GENOMIC DNA]</scope>
    <source>
        <strain evidence="2">mPRGC5</strain>
    </source>
</reference>
<name>A0A5D6WAW3_9FIRM</name>
<accession>A0A5D6WAW3</accession>
<organism evidence="1 2">
    <name type="scientific">Selenomonas ruminis</name>
    <dbReference type="NCBI Taxonomy" id="2593411"/>
    <lineage>
        <taxon>Bacteria</taxon>
        <taxon>Bacillati</taxon>
        <taxon>Bacillota</taxon>
        <taxon>Negativicutes</taxon>
        <taxon>Selenomonadales</taxon>
        <taxon>Selenomonadaceae</taxon>
        <taxon>Selenomonas</taxon>
    </lineage>
</organism>
<dbReference type="Proteomes" id="UP000323646">
    <property type="component" value="Unassembled WGS sequence"/>
</dbReference>
<proteinExistence type="predicted"/>
<sequence>MAEKIYRLINDKKKNDFLMTYIRCGSISKAARKCKIDRTTHYQWMKNEKYARAFEKARQHAGDLLEEEAYRRAVEGYSQPIYYKGEKVGSRKVYSDYLLAELLRGAKPEVYRDNKTEVNANVNINLSDAVAAARERVANAKETTGDKS</sequence>
<evidence type="ECO:0000313" key="1">
    <source>
        <dbReference type="EMBL" id="TYZ24950.1"/>
    </source>
</evidence>
<comment type="caution">
    <text evidence="1">The sequence shown here is derived from an EMBL/GenBank/DDBJ whole genome shotgun (WGS) entry which is preliminary data.</text>
</comment>
<keyword evidence="2" id="KW-1185">Reference proteome</keyword>
<protein>
    <recommendedName>
        <fullName evidence="3">Helix-turn-helix domain-containing protein</fullName>
    </recommendedName>
</protein>
<gene>
    <name evidence="1" type="ORF">FZ040_02625</name>
</gene>
<dbReference type="EMBL" id="VTOY01000001">
    <property type="protein sequence ID" value="TYZ24950.1"/>
    <property type="molecule type" value="Genomic_DNA"/>
</dbReference>